<dbReference type="Gramene" id="EFJ23570">
    <property type="protein sequence ID" value="EFJ23570"/>
    <property type="gene ID" value="SELMODRAFT_103221"/>
</dbReference>
<evidence type="ECO:0008006" key="5">
    <source>
        <dbReference type="Google" id="ProtNLM"/>
    </source>
</evidence>
<dbReference type="PROSITE" id="PS51375">
    <property type="entry name" value="PPR"/>
    <property type="match status" value="1"/>
</dbReference>
<proteinExistence type="predicted"/>
<organism evidence="4">
    <name type="scientific">Selaginella moellendorffii</name>
    <name type="common">Spikemoss</name>
    <dbReference type="NCBI Taxonomy" id="88036"/>
    <lineage>
        <taxon>Eukaryota</taxon>
        <taxon>Viridiplantae</taxon>
        <taxon>Streptophyta</taxon>
        <taxon>Embryophyta</taxon>
        <taxon>Tracheophyta</taxon>
        <taxon>Lycopodiopsida</taxon>
        <taxon>Selaginellales</taxon>
        <taxon>Selaginellaceae</taxon>
        <taxon>Selaginella</taxon>
    </lineage>
</organism>
<keyword evidence="1" id="KW-0677">Repeat</keyword>
<reference evidence="3 4" key="1">
    <citation type="journal article" date="2011" name="Science">
        <title>The Selaginella genome identifies genetic changes associated with the evolution of vascular plants.</title>
        <authorList>
            <person name="Banks J.A."/>
            <person name="Nishiyama T."/>
            <person name="Hasebe M."/>
            <person name="Bowman J.L."/>
            <person name="Gribskov M."/>
            <person name="dePamphilis C."/>
            <person name="Albert V.A."/>
            <person name="Aono N."/>
            <person name="Aoyama T."/>
            <person name="Ambrose B.A."/>
            <person name="Ashton N.W."/>
            <person name="Axtell M.J."/>
            <person name="Barker E."/>
            <person name="Barker M.S."/>
            <person name="Bennetzen J.L."/>
            <person name="Bonawitz N.D."/>
            <person name="Chapple C."/>
            <person name="Cheng C."/>
            <person name="Correa L.G."/>
            <person name="Dacre M."/>
            <person name="DeBarry J."/>
            <person name="Dreyer I."/>
            <person name="Elias M."/>
            <person name="Engstrom E.M."/>
            <person name="Estelle M."/>
            <person name="Feng L."/>
            <person name="Finet C."/>
            <person name="Floyd S.K."/>
            <person name="Frommer W.B."/>
            <person name="Fujita T."/>
            <person name="Gramzow L."/>
            <person name="Gutensohn M."/>
            <person name="Harholt J."/>
            <person name="Hattori M."/>
            <person name="Heyl A."/>
            <person name="Hirai T."/>
            <person name="Hiwatashi Y."/>
            <person name="Ishikawa M."/>
            <person name="Iwata M."/>
            <person name="Karol K.G."/>
            <person name="Koehler B."/>
            <person name="Kolukisaoglu U."/>
            <person name="Kubo M."/>
            <person name="Kurata T."/>
            <person name="Lalonde S."/>
            <person name="Li K."/>
            <person name="Li Y."/>
            <person name="Litt A."/>
            <person name="Lyons E."/>
            <person name="Manning G."/>
            <person name="Maruyama T."/>
            <person name="Michael T.P."/>
            <person name="Mikami K."/>
            <person name="Miyazaki S."/>
            <person name="Morinaga S."/>
            <person name="Murata T."/>
            <person name="Mueller-Roeber B."/>
            <person name="Nelson D.R."/>
            <person name="Obara M."/>
            <person name="Oguri Y."/>
            <person name="Olmstead R.G."/>
            <person name="Onodera N."/>
            <person name="Petersen B.L."/>
            <person name="Pils B."/>
            <person name="Prigge M."/>
            <person name="Rensing S.A."/>
            <person name="Riano-Pachon D.M."/>
            <person name="Roberts A.W."/>
            <person name="Sato Y."/>
            <person name="Scheller H.V."/>
            <person name="Schulz B."/>
            <person name="Schulz C."/>
            <person name="Shakirov E.V."/>
            <person name="Shibagaki N."/>
            <person name="Shinohara N."/>
            <person name="Shippen D.E."/>
            <person name="Soerensen I."/>
            <person name="Sotooka R."/>
            <person name="Sugimoto N."/>
            <person name="Sugita M."/>
            <person name="Sumikawa N."/>
            <person name="Tanurdzic M."/>
            <person name="Theissen G."/>
            <person name="Ulvskov P."/>
            <person name="Wakazuki S."/>
            <person name="Weng J.K."/>
            <person name="Willats W.W."/>
            <person name="Wipf D."/>
            <person name="Wolf P.G."/>
            <person name="Yang L."/>
            <person name="Zimmer A.D."/>
            <person name="Zhu Q."/>
            <person name="Mitros T."/>
            <person name="Hellsten U."/>
            <person name="Loque D."/>
            <person name="Otillar R."/>
            <person name="Salamov A."/>
            <person name="Schmutz J."/>
            <person name="Shapiro H."/>
            <person name="Lindquist E."/>
            <person name="Lucas S."/>
            <person name="Rokhsar D."/>
            <person name="Grigoriev I.V."/>
        </authorList>
    </citation>
    <scope>NUCLEOTIDE SEQUENCE [LARGE SCALE GENOMIC DNA]</scope>
</reference>
<sequence length="162" mass="18073">MSAHLTAHARSGCLDRAREIHESIPEPCISAMNALIQAHAQAGRLQCALSLLQSLILEGSMPNERTYIGILAGYCYSGKIDTGRDCFISMISDHGISPCEDHYACMIHLMGRANRQGDAQELIEKMPFRASEIEWTSLLDWSHIHSSLGIFKFEFSRYSLLS</sequence>
<evidence type="ECO:0000313" key="4">
    <source>
        <dbReference type="Proteomes" id="UP000001514"/>
    </source>
</evidence>
<keyword evidence="4" id="KW-1185">Reference proteome</keyword>
<gene>
    <name evidence="3" type="ORF">SELMODRAFT_103221</name>
</gene>
<dbReference type="GO" id="GO:0009451">
    <property type="term" value="P:RNA modification"/>
    <property type="evidence" value="ECO:0007669"/>
    <property type="project" value="InterPro"/>
</dbReference>
<dbReference type="InterPro" id="IPR046960">
    <property type="entry name" value="PPR_At4g14850-like_plant"/>
</dbReference>
<dbReference type="OrthoDB" id="185373at2759"/>
<feature type="repeat" description="PPR" evidence="2">
    <location>
        <begin position="63"/>
        <end position="98"/>
    </location>
</feature>
<evidence type="ECO:0000256" key="2">
    <source>
        <dbReference type="PROSITE-ProRule" id="PRU00708"/>
    </source>
</evidence>
<protein>
    <recommendedName>
        <fullName evidence="5">Pentacotripeptide-repeat region of PRORP domain-containing protein</fullName>
    </recommendedName>
</protein>
<dbReference type="KEGG" id="smo:SELMODRAFT_103221"/>
<dbReference type="PANTHER" id="PTHR47926:SF533">
    <property type="entry name" value="DYW DOMAIN-CONTAINING PROTEIN"/>
    <property type="match status" value="1"/>
</dbReference>
<dbReference type="EMBL" id="GL377592">
    <property type="protein sequence ID" value="EFJ23570.1"/>
    <property type="molecule type" value="Genomic_DNA"/>
</dbReference>
<dbReference type="PANTHER" id="PTHR47926">
    <property type="entry name" value="PENTATRICOPEPTIDE REPEAT-CONTAINING PROTEIN"/>
    <property type="match status" value="1"/>
</dbReference>
<evidence type="ECO:0000313" key="3">
    <source>
        <dbReference type="EMBL" id="EFJ23570.1"/>
    </source>
</evidence>
<dbReference type="InterPro" id="IPR002885">
    <property type="entry name" value="PPR_rpt"/>
</dbReference>
<accession>D8RWK6</accession>
<dbReference type="GO" id="GO:0003723">
    <property type="term" value="F:RNA binding"/>
    <property type="evidence" value="ECO:0007669"/>
    <property type="project" value="InterPro"/>
</dbReference>
<dbReference type="Gene3D" id="1.25.40.10">
    <property type="entry name" value="Tetratricopeptide repeat domain"/>
    <property type="match status" value="1"/>
</dbReference>
<dbReference type="HOGENOM" id="CLU_002706_0_0_1"/>
<dbReference type="Pfam" id="PF13041">
    <property type="entry name" value="PPR_2"/>
    <property type="match status" value="1"/>
</dbReference>
<evidence type="ECO:0000256" key="1">
    <source>
        <dbReference type="ARBA" id="ARBA00022737"/>
    </source>
</evidence>
<name>D8RWK6_SELML</name>
<dbReference type="InterPro" id="IPR011990">
    <property type="entry name" value="TPR-like_helical_dom_sf"/>
</dbReference>
<dbReference type="Proteomes" id="UP000001514">
    <property type="component" value="Unassembled WGS sequence"/>
</dbReference>
<dbReference type="InParanoid" id="D8RWK6"/>
<dbReference type="eggNOG" id="KOG4197">
    <property type="taxonomic scope" value="Eukaryota"/>
</dbReference>
<dbReference type="AlphaFoldDB" id="D8RWK6"/>